<reference evidence="1 2" key="1">
    <citation type="journal article" date="2016" name="Proc. Natl. Acad. Sci. U.S.A.">
        <title>Comparative genomics of biotechnologically important yeasts.</title>
        <authorList>
            <person name="Riley R."/>
            <person name="Haridas S."/>
            <person name="Wolfe K.H."/>
            <person name="Lopes M.R."/>
            <person name="Hittinger C.T."/>
            <person name="Goeker M."/>
            <person name="Salamov A.A."/>
            <person name="Wisecaver J.H."/>
            <person name="Long T.M."/>
            <person name="Calvey C.H."/>
            <person name="Aerts A.L."/>
            <person name="Barry K.W."/>
            <person name="Choi C."/>
            <person name="Clum A."/>
            <person name="Coughlan A.Y."/>
            <person name="Deshpande S."/>
            <person name="Douglass A.P."/>
            <person name="Hanson S.J."/>
            <person name="Klenk H.-P."/>
            <person name="LaButti K.M."/>
            <person name="Lapidus A."/>
            <person name="Lindquist E.A."/>
            <person name="Lipzen A.M."/>
            <person name="Meier-Kolthoff J.P."/>
            <person name="Ohm R.A."/>
            <person name="Otillar R.P."/>
            <person name="Pangilinan J.L."/>
            <person name="Peng Y."/>
            <person name="Rokas A."/>
            <person name="Rosa C.A."/>
            <person name="Scheuner C."/>
            <person name="Sibirny A.A."/>
            <person name="Slot J.C."/>
            <person name="Stielow J.B."/>
            <person name="Sun H."/>
            <person name="Kurtzman C.P."/>
            <person name="Blackwell M."/>
            <person name="Grigoriev I.V."/>
            <person name="Jeffries T.W."/>
        </authorList>
    </citation>
    <scope>NUCLEOTIDE SEQUENCE [LARGE SCALE GENOMIC DNA]</scope>
    <source>
        <strain evidence="1 2">DSM 6958</strain>
    </source>
</reference>
<dbReference type="GO" id="GO:0034965">
    <property type="term" value="P:intronic box C/D snoRNA processing"/>
    <property type="evidence" value="ECO:0007669"/>
    <property type="project" value="TreeGrafter"/>
</dbReference>
<dbReference type="OrthoDB" id="20109at2759"/>
<dbReference type="Pfam" id="PF08228">
    <property type="entry name" value="RNase_P_pop3"/>
    <property type="match status" value="1"/>
</dbReference>
<name>A0A1E3PNN4_9ASCO</name>
<dbReference type="GO" id="GO:0004526">
    <property type="term" value="F:ribonuclease P activity"/>
    <property type="evidence" value="ECO:0007669"/>
    <property type="project" value="TreeGrafter"/>
</dbReference>
<dbReference type="PANTHER" id="PTHR28272:SF1">
    <property type="entry name" value="RIBONUCLEASES P_MRP PROTEIN SUBUNIT POP3"/>
    <property type="match status" value="1"/>
</dbReference>
<dbReference type="PANTHER" id="PTHR28272">
    <property type="entry name" value="RIBONUCLEASES P/MRP PROTEIN SUBUNIT POP3"/>
    <property type="match status" value="1"/>
</dbReference>
<dbReference type="EMBL" id="KV454408">
    <property type="protein sequence ID" value="ODQ66844.1"/>
    <property type="molecule type" value="Genomic_DNA"/>
</dbReference>
<evidence type="ECO:0000313" key="1">
    <source>
        <dbReference type="EMBL" id="ODQ66844.1"/>
    </source>
</evidence>
<dbReference type="GO" id="GO:0005829">
    <property type="term" value="C:cytosol"/>
    <property type="evidence" value="ECO:0007669"/>
    <property type="project" value="TreeGrafter"/>
</dbReference>
<proteinExistence type="predicted"/>
<gene>
    <name evidence="1" type="ORF">NADFUDRAFT_46196</name>
</gene>
<dbReference type="AlphaFoldDB" id="A0A1E3PNN4"/>
<sequence length="270" mass="29968">MTGKIKKQGPHSGSIKGDEIKRRSVFKQILDTPFNQICWPEIDEVLGSNILELLINMLEPLSQYKKLEEEKIVPLPEEPEIVPFITLGFNLTNEALEKQAAAVLRLNKKWTGGKRDIRIWKETTGLQSADNPLSVIFVARNDIKPALLVTHFPVLCSSASFTNSNKNNNQPIDEERSKMAPRVKLICLNKGSMSKLSKASGIKNLGIIGLRRGFKGATPLNSLIDKASSVEIPWMGANISDVQFHAPRVKHLVTSAPIKASKNKQKKGEK</sequence>
<dbReference type="GO" id="GO:0000172">
    <property type="term" value="C:ribonuclease MRP complex"/>
    <property type="evidence" value="ECO:0007669"/>
    <property type="project" value="TreeGrafter"/>
</dbReference>
<keyword evidence="2" id="KW-1185">Reference proteome</keyword>
<dbReference type="Proteomes" id="UP000095009">
    <property type="component" value="Unassembled WGS sequence"/>
</dbReference>
<dbReference type="GO" id="GO:0008033">
    <property type="term" value="P:tRNA processing"/>
    <property type="evidence" value="ECO:0007669"/>
    <property type="project" value="InterPro"/>
</dbReference>
<protein>
    <submittedName>
        <fullName evidence="1">Uncharacterized protein</fullName>
    </submittedName>
</protein>
<dbReference type="InterPro" id="IPR013241">
    <property type="entry name" value="RNase_P_Pop3"/>
</dbReference>
<dbReference type="GO" id="GO:0006364">
    <property type="term" value="P:rRNA processing"/>
    <property type="evidence" value="ECO:0007669"/>
    <property type="project" value="InterPro"/>
</dbReference>
<dbReference type="GO" id="GO:0005655">
    <property type="term" value="C:nucleolar ribonuclease P complex"/>
    <property type="evidence" value="ECO:0007669"/>
    <property type="project" value="TreeGrafter"/>
</dbReference>
<organism evidence="1 2">
    <name type="scientific">Nadsonia fulvescens var. elongata DSM 6958</name>
    <dbReference type="NCBI Taxonomy" id="857566"/>
    <lineage>
        <taxon>Eukaryota</taxon>
        <taxon>Fungi</taxon>
        <taxon>Dikarya</taxon>
        <taxon>Ascomycota</taxon>
        <taxon>Saccharomycotina</taxon>
        <taxon>Dipodascomycetes</taxon>
        <taxon>Dipodascales</taxon>
        <taxon>Dipodascales incertae sedis</taxon>
        <taxon>Nadsonia</taxon>
    </lineage>
</organism>
<evidence type="ECO:0000313" key="2">
    <source>
        <dbReference type="Proteomes" id="UP000095009"/>
    </source>
</evidence>
<dbReference type="GO" id="GO:0000171">
    <property type="term" value="F:ribonuclease MRP activity"/>
    <property type="evidence" value="ECO:0007669"/>
    <property type="project" value="TreeGrafter"/>
</dbReference>
<accession>A0A1E3PNN4</accession>
<dbReference type="STRING" id="857566.A0A1E3PNN4"/>